<organism evidence="1 2">
    <name type="scientific">Avena sativa</name>
    <name type="common">Oat</name>
    <dbReference type="NCBI Taxonomy" id="4498"/>
    <lineage>
        <taxon>Eukaryota</taxon>
        <taxon>Viridiplantae</taxon>
        <taxon>Streptophyta</taxon>
        <taxon>Embryophyta</taxon>
        <taxon>Tracheophyta</taxon>
        <taxon>Spermatophyta</taxon>
        <taxon>Magnoliopsida</taxon>
        <taxon>Liliopsida</taxon>
        <taxon>Poales</taxon>
        <taxon>Poaceae</taxon>
        <taxon>BOP clade</taxon>
        <taxon>Pooideae</taxon>
        <taxon>Poodae</taxon>
        <taxon>Poeae</taxon>
        <taxon>Poeae Chloroplast Group 1 (Aveneae type)</taxon>
        <taxon>Aveninae</taxon>
        <taxon>Avena</taxon>
    </lineage>
</organism>
<sequence>MPQCIKKRKRRSFKQQQDTTQMGCGRCGGSVRVAPRKLSRKVSSKLAASLVSVASFNGDKMLHECTGIFVKSLNANTLSVLTSFTLVGYDEGLNYMKYGYRDISRIEVKLPNHQVVNAELVHAHDYYGLAILNIDNMPPGFQPEYLSLDHDVEFKPYVDVVAAWRSHKTGEFKTTTGTLDDIPESGQHYWSSTCKLKTAGLGGALIDYHGNFIGMSSFHGTNTEYLTTCVPLHQILDCFQYFGMLPETGLPPTGGYGTRKGSACETSETQRYSASDIEYFADYLYELATTLGYPLPDPHQACRGMYLKYSFEDEFGQNISSILSKRVAFKVSQSVVSLASFNGKTRFFACTGVFIGHDARSKILTSASLIEVRLPNDRRVKGILTYCNLSYNIAIVDIMEPRLPYGIRLQGHKPVSNGTDIVAVGCLFHNRKLMATKGSLIDKNPGWQHPQSCTELSFSTCKITKAGIGGPLIDMRGNIVGMNFYHEECTPFLSSSIILNLLKNDFSKDICAKCLKDGPVVIAGTNRIFDKLLVLQIRLIWCYLRYFMYELEDS</sequence>
<keyword evidence="2" id="KW-1185">Reference proteome</keyword>
<name>A0ACD5Y9W5_AVESA</name>
<evidence type="ECO:0000313" key="1">
    <source>
        <dbReference type="EnsemblPlants" id="AVESA.00010b.r2.5DG0936990.1.CDS"/>
    </source>
</evidence>
<reference evidence="1" key="1">
    <citation type="submission" date="2021-05" db="EMBL/GenBank/DDBJ databases">
        <authorList>
            <person name="Scholz U."/>
            <person name="Mascher M."/>
            <person name="Fiebig A."/>
        </authorList>
    </citation>
    <scope>NUCLEOTIDE SEQUENCE [LARGE SCALE GENOMIC DNA]</scope>
</reference>
<dbReference type="EnsemblPlants" id="AVESA.00010b.r2.5DG0936990.1">
    <property type="protein sequence ID" value="AVESA.00010b.r2.5DG0936990.1.CDS"/>
    <property type="gene ID" value="AVESA.00010b.r2.5DG0936990"/>
</dbReference>
<reference evidence="1" key="2">
    <citation type="submission" date="2025-09" db="UniProtKB">
        <authorList>
            <consortium name="EnsemblPlants"/>
        </authorList>
    </citation>
    <scope>IDENTIFICATION</scope>
</reference>
<proteinExistence type="predicted"/>
<evidence type="ECO:0000313" key="2">
    <source>
        <dbReference type="Proteomes" id="UP001732700"/>
    </source>
</evidence>
<dbReference type="Proteomes" id="UP001732700">
    <property type="component" value="Chromosome 5D"/>
</dbReference>
<protein>
    <submittedName>
        <fullName evidence="1">Uncharacterized protein</fullName>
    </submittedName>
</protein>
<accession>A0ACD5Y9W5</accession>